<dbReference type="AlphaFoldDB" id="I5AU22"/>
<dbReference type="STRING" id="633697.EubceDRAFT1_1500"/>
<protein>
    <submittedName>
        <fullName evidence="1">Uncharacterized protein</fullName>
    </submittedName>
</protein>
<reference evidence="1 2" key="1">
    <citation type="submission" date="2010-08" db="EMBL/GenBank/DDBJ databases">
        <authorList>
            <consortium name="US DOE Joint Genome Institute (JGI-PGF)"/>
            <person name="Lucas S."/>
            <person name="Copeland A."/>
            <person name="Lapidus A."/>
            <person name="Cheng J.-F."/>
            <person name="Bruce D."/>
            <person name="Goodwin L."/>
            <person name="Pitluck S."/>
            <person name="Land M.L."/>
            <person name="Hauser L."/>
            <person name="Chang Y.-J."/>
            <person name="Anderson I.J."/>
            <person name="Johnson E."/>
            <person name="Mulhopadhyay B."/>
            <person name="Kyrpides N."/>
            <person name="Woyke T.J."/>
        </authorList>
    </citation>
    <scope>NUCLEOTIDE SEQUENCE [LARGE SCALE GENOMIC DNA]</scope>
    <source>
        <strain evidence="1 2">6</strain>
    </source>
</reference>
<organism evidence="1 2">
    <name type="scientific">Eubacterium cellulosolvens (strain ATCC 43171 / JCM 9499 / 6)</name>
    <name type="common">Cillobacterium cellulosolvens</name>
    <dbReference type="NCBI Taxonomy" id="633697"/>
    <lineage>
        <taxon>Bacteria</taxon>
        <taxon>Bacillati</taxon>
        <taxon>Bacillota</taxon>
        <taxon>Clostridia</taxon>
        <taxon>Eubacteriales</taxon>
        <taxon>Eubacteriaceae</taxon>
        <taxon>Eubacterium</taxon>
    </lineage>
</organism>
<sequence length="70" mass="8120">MQVVFVTNAASWQLFSVLTGKCLAFPVRRNAPLRCAARRREDRLCDSVTRKSQKIKRFFVKNEKAIDSIF</sequence>
<evidence type="ECO:0000313" key="2">
    <source>
        <dbReference type="Proteomes" id="UP000005753"/>
    </source>
</evidence>
<evidence type="ECO:0000313" key="1">
    <source>
        <dbReference type="EMBL" id="EIM57295.1"/>
    </source>
</evidence>
<dbReference type="HOGENOM" id="CLU_2751793_0_0_9"/>
<keyword evidence="2" id="KW-1185">Reference proteome</keyword>
<dbReference type="Proteomes" id="UP000005753">
    <property type="component" value="Chromosome"/>
</dbReference>
<accession>I5AU22</accession>
<dbReference type="EMBL" id="CM001487">
    <property type="protein sequence ID" value="EIM57295.1"/>
    <property type="molecule type" value="Genomic_DNA"/>
</dbReference>
<gene>
    <name evidence="1" type="ORF">EubceDRAFT1_1500</name>
</gene>
<proteinExistence type="predicted"/>
<name>I5AU22_EUBC6</name>
<reference evidence="1 2" key="2">
    <citation type="submission" date="2012-02" db="EMBL/GenBank/DDBJ databases">
        <title>Improved High-Quality Draft sequence of Eubacterium cellulosolvens 6.</title>
        <authorList>
            <consortium name="US DOE Joint Genome Institute"/>
            <person name="Lucas S."/>
            <person name="Han J."/>
            <person name="Lapidus A."/>
            <person name="Cheng J.-F."/>
            <person name="Goodwin L."/>
            <person name="Pitluck S."/>
            <person name="Peters L."/>
            <person name="Mikhailova N."/>
            <person name="Gu W."/>
            <person name="Detter J.C."/>
            <person name="Han C."/>
            <person name="Tapia R."/>
            <person name="Land M."/>
            <person name="Hauser L."/>
            <person name="Kyrpides N."/>
            <person name="Ivanova N."/>
            <person name="Pagani I."/>
            <person name="Johnson E."/>
            <person name="Mukhopadhyay B."/>
            <person name="Anderson I."/>
            <person name="Woyke T."/>
        </authorList>
    </citation>
    <scope>NUCLEOTIDE SEQUENCE [LARGE SCALE GENOMIC DNA]</scope>
    <source>
        <strain evidence="1 2">6</strain>
    </source>
</reference>